<organism evidence="3 4">
    <name type="scientific">Clathrospora elynae</name>
    <dbReference type="NCBI Taxonomy" id="706981"/>
    <lineage>
        <taxon>Eukaryota</taxon>
        <taxon>Fungi</taxon>
        <taxon>Dikarya</taxon>
        <taxon>Ascomycota</taxon>
        <taxon>Pezizomycotina</taxon>
        <taxon>Dothideomycetes</taxon>
        <taxon>Pleosporomycetidae</taxon>
        <taxon>Pleosporales</taxon>
        <taxon>Diademaceae</taxon>
        <taxon>Clathrospora</taxon>
    </lineage>
</organism>
<name>A0A6A5SGE5_9PLEO</name>
<feature type="transmembrane region" description="Helical" evidence="1">
    <location>
        <begin position="157"/>
        <end position="176"/>
    </location>
</feature>
<gene>
    <name evidence="3" type="ORF">EJ02DRAFT_382926</name>
</gene>
<evidence type="ECO:0000313" key="4">
    <source>
        <dbReference type="Proteomes" id="UP000800038"/>
    </source>
</evidence>
<evidence type="ECO:0000256" key="2">
    <source>
        <dbReference type="SAM" id="SignalP"/>
    </source>
</evidence>
<keyword evidence="1" id="KW-0812">Transmembrane</keyword>
<keyword evidence="1" id="KW-0472">Membrane</keyword>
<feature type="transmembrane region" description="Helical" evidence="1">
    <location>
        <begin position="182"/>
        <end position="205"/>
    </location>
</feature>
<accession>A0A6A5SGE5</accession>
<keyword evidence="4" id="KW-1185">Reference proteome</keyword>
<dbReference type="Proteomes" id="UP000800038">
    <property type="component" value="Unassembled WGS sequence"/>
</dbReference>
<keyword evidence="2" id="KW-0732">Signal</keyword>
<proteinExistence type="predicted"/>
<dbReference type="EMBL" id="ML976094">
    <property type="protein sequence ID" value="KAF1938830.1"/>
    <property type="molecule type" value="Genomic_DNA"/>
</dbReference>
<evidence type="ECO:0000256" key="1">
    <source>
        <dbReference type="SAM" id="Phobius"/>
    </source>
</evidence>
<feature type="chain" id="PRO_5025364115" evidence="2">
    <location>
        <begin position="23"/>
        <end position="206"/>
    </location>
</feature>
<dbReference type="OrthoDB" id="3796910at2759"/>
<dbReference type="AlphaFoldDB" id="A0A6A5SGE5"/>
<protein>
    <submittedName>
        <fullName evidence="3">Uncharacterized protein</fullName>
    </submittedName>
</protein>
<evidence type="ECO:0000313" key="3">
    <source>
        <dbReference type="EMBL" id="KAF1938830.1"/>
    </source>
</evidence>
<feature type="transmembrane region" description="Helical" evidence="1">
    <location>
        <begin position="128"/>
        <end position="150"/>
    </location>
</feature>
<feature type="signal peptide" evidence="2">
    <location>
        <begin position="1"/>
        <end position="22"/>
    </location>
</feature>
<sequence length="206" mass="21297">MRFAHLSVFALSGLSIASPVVTKRSNAISLLTDLYATVQIHTSAINVTLAVLSPSSSSIEKTAATAEVGKQFNLLAVALTVTTNNIKALPYSTSSESTKSIIDAEIDVLGVLGIDIEIGSAQGDDRQFIAVGALLSCIIVEILATVSVSITILGRAGLLFCLNPLSSALSILVLNLKVALDIGLVDVIALLNSLLKGLALGAWVVV</sequence>
<keyword evidence="1" id="KW-1133">Transmembrane helix</keyword>
<reference evidence="3" key="1">
    <citation type="journal article" date="2020" name="Stud. Mycol.">
        <title>101 Dothideomycetes genomes: a test case for predicting lifestyles and emergence of pathogens.</title>
        <authorList>
            <person name="Haridas S."/>
            <person name="Albert R."/>
            <person name="Binder M."/>
            <person name="Bloem J."/>
            <person name="Labutti K."/>
            <person name="Salamov A."/>
            <person name="Andreopoulos B."/>
            <person name="Baker S."/>
            <person name="Barry K."/>
            <person name="Bills G."/>
            <person name="Bluhm B."/>
            <person name="Cannon C."/>
            <person name="Castanera R."/>
            <person name="Culley D."/>
            <person name="Daum C."/>
            <person name="Ezra D."/>
            <person name="Gonzalez J."/>
            <person name="Henrissat B."/>
            <person name="Kuo A."/>
            <person name="Liang C."/>
            <person name="Lipzen A."/>
            <person name="Lutzoni F."/>
            <person name="Magnuson J."/>
            <person name="Mondo S."/>
            <person name="Nolan M."/>
            <person name="Ohm R."/>
            <person name="Pangilinan J."/>
            <person name="Park H.-J."/>
            <person name="Ramirez L."/>
            <person name="Alfaro M."/>
            <person name="Sun H."/>
            <person name="Tritt A."/>
            <person name="Yoshinaga Y."/>
            <person name="Zwiers L.-H."/>
            <person name="Turgeon B."/>
            <person name="Goodwin S."/>
            <person name="Spatafora J."/>
            <person name="Crous P."/>
            <person name="Grigoriev I."/>
        </authorList>
    </citation>
    <scope>NUCLEOTIDE SEQUENCE</scope>
    <source>
        <strain evidence="3">CBS 161.51</strain>
    </source>
</reference>